<proteinExistence type="predicted"/>
<evidence type="ECO:0000256" key="1">
    <source>
        <dbReference type="SAM" id="Phobius"/>
    </source>
</evidence>
<protein>
    <submittedName>
        <fullName evidence="2">Uncharacterized protein</fullName>
    </submittedName>
</protein>
<comment type="caution">
    <text evidence="2">The sequence shown here is derived from an EMBL/GenBank/DDBJ whole genome shotgun (WGS) entry which is preliminary data.</text>
</comment>
<organism evidence="2 3">
    <name type="scientific">Geranomyces variabilis</name>
    <dbReference type="NCBI Taxonomy" id="109894"/>
    <lineage>
        <taxon>Eukaryota</taxon>
        <taxon>Fungi</taxon>
        <taxon>Fungi incertae sedis</taxon>
        <taxon>Chytridiomycota</taxon>
        <taxon>Chytridiomycota incertae sedis</taxon>
        <taxon>Chytridiomycetes</taxon>
        <taxon>Spizellomycetales</taxon>
        <taxon>Powellomycetaceae</taxon>
        <taxon>Geranomyces</taxon>
    </lineage>
</organism>
<dbReference type="EMBL" id="JADGJQ010000056">
    <property type="protein sequence ID" value="KAJ3175072.1"/>
    <property type="molecule type" value="Genomic_DNA"/>
</dbReference>
<dbReference type="AlphaFoldDB" id="A0AAD5TF94"/>
<feature type="transmembrane region" description="Helical" evidence="1">
    <location>
        <begin position="73"/>
        <end position="92"/>
    </location>
</feature>
<keyword evidence="3" id="KW-1185">Reference proteome</keyword>
<keyword evidence="1" id="KW-0812">Transmembrane</keyword>
<name>A0AAD5TF94_9FUNG</name>
<feature type="transmembrane region" description="Helical" evidence="1">
    <location>
        <begin position="107"/>
        <end position="129"/>
    </location>
</feature>
<gene>
    <name evidence="2" type="ORF">HDU87_006469</name>
</gene>
<feature type="transmembrane region" description="Helical" evidence="1">
    <location>
        <begin position="265"/>
        <end position="283"/>
    </location>
</feature>
<feature type="transmembrane region" description="Helical" evidence="1">
    <location>
        <begin position="227"/>
        <end position="253"/>
    </location>
</feature>
<evidence type="ECO:0000313" key="3">
    <source>
        <dbReference type="Proteomes" id="UP001212152"/>
    </source>
</evidence>
<sequence>MADDPTDFPSCIVALTAANQTLVDSQYALLLQAWDYGFKSDGVLSILAMLLHTLFVVLLVDRIVLLKHRPTKIAFWVSIASQNIYNLFNIFSDVVDWWDDTDLGYKVYYYIRAAVLPINQWAIIYLLYLRVRDSLLRVSPKWRMAALALTHLVLPLEWLKQYYAVVWNEVNDDAGYPYPTELMVTTTAYRILLDVSFSLYTLWIIHGASSGDKAGQQGRRSKMSEDTAFIVGYALRAILFLALDILFVAVTIMDMSFSDISFRAMTIWACAQALSPIKPYLVVTDMARIRALSAEPAASLVDSSHGGARTAVGGAGQSVMNMVKATKTVNTDDAA</sequence>
<dbReference type="Proteomes" id="UP001212152">
    <property type="component" value="Unassembled WGS sequence"/>
</dbReference>
<reference evidence="2" key="1">
    <citation type="submission" date="2020-05" db="EMBL/GenBank/DDBJ databases">
        <title>Phylogenomic resolution of chytrid fungi.</title>
        <authorList>
            <person name="Stajich J.E."/>
            <person name="Amses K."/>
            <person name="Simmons R."/>
            <person name="Seto K."/>
            <person name="Myers J."/>
            <person name="Bonds A."/>
            <person name="Quandt C.A."/>
            <person name="Barry K."/>
            <person name="Liu P."/>
            <person name="Grigoriev I."/>
            <person name="Longcore J.E."/>
            <person name="James T.Y."/>
        </authorList>
    </citation>
    <scope>NUCLEOTIDE SEQUENCE</scope>
    <source>
        <strain evidence="2">JEL0379</strain>
    </source>
</reference>
<feature type="transmembrane region" description="Helical" evidence="1">
    <location>
        <begin position="42"/>
        <end position="61"/>
    </location>
</feature>
<accession>A0AAD5TF94</accession>
<keyword evidence="1" id="KW-1133">Transmembrane helix</keyword>
<evidence type="ECO:0000313" key="2">
    <source>
        <dbReference type="EMBL" id="KAJ3175072.1"/>
    </source>
</evidence>
<keyword evidence="1" id="KW-0472">Membrane</keyword>